<name>A0A139APP1_GONPJ</name>
<keyword evidence="3" id="KW-1185">Reference proteome</keyword>
<evidence type="ECO:0000256" key="1">
    <source>
        <dbReference type="SAM" id="MobiDB-lite"/>
    </source>
</evidence>
<sequence length="102" mass="11321">MVDDRPSAAIPLLHRNPFPPTPPPPHTKPAHRHRPHPRAPLALLTLVFLLIACRNIHPSLAALQDGSFGFGRWYYESLELDKTGFYVGKPVSVVRPRVGSGE</sequence>
<reference evidence="2 3" key="1">
    <citation type="journal article" date="2015" name="Genome Biol. Evol.">
        <title>Phylogenomic analyses indicate that early fungi evolved digesting cell walls of algal ancestors of land plants.</title>
        <authorList>
            <person name="Chang Y."/>
            <person name="Wang S."/>
            <person name="Sekimoto S."/>
            <person name="Aerts A.L."/>
            <person name="Choi C."/>
            <person name="Clum A."/>
            <person name="LaButti K.M."/>
            <person name="Lindquist E.A."/>
            <person name="Yee Ngan C."/>
            <person name="Ohm R.A."/>
            <person name="Salamov A.A."/>
            <person name="Grigoriev I.V."/>
            <person name="Spatafora J.W."/>
            <person name="Berbee M.L."/>
        </authorList>
    </citation>
    <scope>NUCLEOTIDE SEQUENCE [LARGE SCALE GENOMIC DNA]</scope>
    <source>
        <strain evidence="2 3">JEL478</strain>
    </source>
</reference>
<dbReference type="EMBL" id="KQ965742">
    <property type="protein sequence ID" value="KXS18473.1"/>
    <property type="molecule type" value="Genomic_DNA"/>
</dbReference>
<organism evidence="2 3">
    <name type="scientific">Gonapodya prolifera (strain JEL478)</name>
    <name type="common">Monoblepharis prolifera</name>
    <dbReference type="NCBI Taxonomy" id="1344416"/>
    <lineage>
        <taxon>Eukaryota</taxon>
        <taxon>Fungi</taxon>
        <taxon>Fungi incertae sedis</taxon>
        <taxon>Chytridiomycota</taxon>
        <taxon>Chytridiomycota incertae sedis</taxon>
        <taxon>Monoblepharidomycetes</taxon>
        <taxon>Monoblepharidales</taxon>
        <taxon>Gonapodyaceae</taxon>
        <taxon>Gonapodya</taxon>
    </lineage>
</organism>
<feature type="region of interest" description="Disordered" evidence="1">
    <location>
        <begin position="1"/>
        <end position="36"/>
    </location>
</feature>
<proteinExistence type="predicted"/>
<gene>
    <name evidence="2" type="ORF">M427DRAFT_53850</name>
</gene>
<feature type="compositionally biased region" description="Pro residues" evidence="1">
    <location>
        <begin position="17"/>
        <end position="27"/>
    </location>
</feature>
<protein>
    <submittedName>
        <fullName evidence="2">Uncharacterized protein</fullName>
    </submittedName>
</protein>
<evidence type="ECO:0000313" key="2">
    <source>
        <dbReference type="EMBL" id="KXS18473.1"/>
    </source>
</evidence>
<accession>A0A139APP1</accession>
<evidence type="ECO:0000313" key="3">
    <source>
        <dbReference type="Proteomes" id="UP000070544"/>
    </source>
</evidence>
<dbReference type="Proteomes" id="UP000070544">
    <property type="component" value="Unassembled WGS sequence"/>
</dbReference>
<dbReference type="AlphaFoldDB" id="A0A139APP1"/>